<comment type="caution">
    <text evidence="2">The sequence shown here is derived from an EMBL/GenBank/DDBJ whole genome shotgun (WGS) entry which is preliminary data.</text>
</comment>
<dbReference type="AlphaFoldDB" id="A0AAV4BST7"/>
<dbReference type="EMBL" id="BLXT01005284">
    <property type="protein sequence ID" value="GFO21868.1"/>
    <property type="molecule type" value="Genomic_DNA"/>
</dbReference>
<evidence type="ECO:0000259" key="1">
    <source>
        <dbReference type="PROSITE" id="PS50994"/>
    </source>
</evidence>
<sequence length="185" mass="21458">MLKQKYVNITSDVVELLQSYCRVCQEKEKRPKTADVVVRLILSSEFNSWSQVDLVDMQSSPQSQSKWIMVYQSHLTKFVKLRPLTSKRAAEMAFQLLDILLFGAPAIFHSNYGSEFTAQVITELKQYRPQLKLVHGKPRYPQSQSSVERPNTDIKDILVAWMSNITRKNGQLNLFFFRNVLTILE</sequence>
<protein>
    <submittedName>
        <fullName evidence="2">KRAB-A domain-containing protein 2</fullName>
    </submittedName>
</protein>
<organism evidence="2 3">
    <name type="scientific">Plakobranchus ocellatus</name>
    <dbReference type="NCBI Taxonomy" id="259542"/>
    <lineage>
        <taxon>Eukaryota</taxon>
        <taxon>Metazoa</taxon>
        <taxon>Spiralia</taxon>
        <taxon>Lophotrochozoa</taxon>
        <taxon>Mollusca</taxon>
        <taxon>Gastropoda</taxon>
        <taxon>Heterobranchia</taxon>
        <taxon>Euthyneura</taxon>
        <taxon>Panpulmonata</taxon>
        <taxon>Sacoglossa</taxon>
        <taxon>Placobranchoidea</taxon>
        <taxon>Plakobranchidae</taxon>
        <taxon>Plakobranchus</taxon>
    </lineage>
</organism>
<dbReference type="GO" id="GO:0003676">
    <property type="term" value="F:nucleic acid binding"/>
    <property type="evidence" value="ECO:0007669"/>
    <property type="project" value="InterPro"/>
</dbReference>
<dbReference type="SUPFAM" id="SSF53098">
    <property type="entry name" value="Ribonuclease H-like"/>
    <property type="match status" value="1"/>
</dbReference>
<feature type="domain" description="Integrase catalytic" evidence="1">
    <location>
        <begin position="27"/>
        <end position="185"/>
    </location>
</feature>
<evidence type="ECO:0000313" key="2">
    <source>
        <dbReference type="EMBL" id="GFO21868.1"/>
    </source>
</evidence>
<dbReference type="Proteomes" id="UP000735302">
    <property type="component" value="Unassembled WGS sequence"/>
</dbReference>
<evidence type="ECO:0000313" key="3">
    <source>
        <dbReference type="Proteomes" id="UP000735302"/>
    </source>
</evidence>
<dbReference type="InterPro" id="IPR012337">
    <property type="entry name" value="RNaseH-like_sf"/>
</dbReference>
<name>A0AAV4BST7_9GAST</name>
<dbReference type="GO" id="GO:0015074">
    <property type="term" value="P:DNA integration"/>
    <property type="evidence" value="ECO:0007669"/>
    <property type="project" value="InterPro"/>
</dbReference>
<keyword evidence="3" id="KW-1185">Reference proteome</keyword>
<accession>A0AAV4BST7</accession>
<proteinExistence type="predicted"/>
<dbReference type="InterPro" id="IPR001584">
    <property type="entry name" value="Integrase_cat-core"/>
</dbReference>
<dbReference type="Gene3D" id="3.30.420.10">
    <property type="entry name" value="Ribonuclease H-like superfamily/Ribonuclease H"/>
    <property type="match status" value="1"/>
</dbReference>
<reference evidence="2 3" key="1">
    <citation type="journal article" date="2021" name="Elife">
        <title>Chloroplast acquisition without the gene transfer in kleptoplastic sea slugs, Plakobranchus ocellatus.</title>
        <authorList>
            <person name="Maeda T."/>
            <person name="Takahashi S."/>
            <person name="Yoshida T."/>
            <person name="Shimamura S."/>
            <person name="Takaki Y."/>
            <person name="Nagai Y."/>
            <person name="Toyoda A."/>
            <person name="Suzuki Y."/>
            <person name="Arimoto A."/>
            <person name="Ishii H."/>
            <person name="Satoh N."/>
            <person name="Nishiyama T."/>
            <person name="Hasebe M."/>
            <person name="Maruyama T."/>
            <person name="Minagawa J."/>
            <person name="Obokata J."/>
            <person name="Shigenobu S."/>
        </authorList>
    </citation>
    <scope>NUCLEOTIDE SEQUENCE [LARGE SCALE GENOMIC DNA]</scope>
</reference>
<dbReference type="PROSITE" id="PS50994">
    <property type="entry name" value="INTEGRASE"/>
    <property type="match status" value="1"/>
</dbReference>
<gene>
    <name evidence="2" type="ORF">PoB_004837300</name>
</gene>
<dbReference type="InterPro" id="IPR036397">
    <property type="entry name" value="RNaseH_sf"/>
</dbReference>